<evidence type="ECO:0000256" key="3">
    <source>
        <dbReference type="ARBA" id="ARBA00022679"/>
    </source>
</evidence>
<dbReference type="PANTHER" id="PTHR14957:SF1">
    <property type="entry name" value="UBIQUITIN-LIKE-CONJUGATING ENZYME ATG10"/>
    <property type="match status" value="1"/>
</dbReference>
<dbReference type="Pfam" id="PF03987">
    <property type="entry name" value="Autophagy_act_C"/>
    <property type="match status" value="1"/>
</dbReference>
<gene>
    <name evidence="8 9" type="primary">LOC108558932</name>
</gene>
<evidence type="ECO:0000313" key="8">
    <source>
        <dbReference type="RefSeq" id="XP_017771507.1"/>
    </source>
</evidence>
<keyword evidence="7" id="KW-1185">Reference proteome</keyword>
<dbReference type="PANTHER" id="PTHR14957">
    <property type="entry name" value="UBIQUITIN-LIKE-CONJUGATING ENZYME ATG10"/>
    <property type="match status" value="1"/>
</dbReference>
<evidence type="ECO:0000256" key="6">
    <source>
        <dbReference type="ARBA" id="ARBA00029833"/>
    </source>
</evidence>
<dbReference type="RefSeq" id="XP_017771508.1">
    <property type="nucleotide sequence ID" value="XM_017916019.1"/>
</dbReference>
<keyword evidence="3" id="KW-0808">Transferase</keyword>
<accession>A0ABM1MAA7</accession>
<organism evidence="7 8">
    <name type="scientific">Nicrophorus vespilloides</name>
    <name type="common">Boreal carrion beetle</name>
    <dbReference type="NCBI Taxonomy" id="110193"/>
    <lineage>
        <taxon>Eukaryota</taxon>
        <taxon>Metazoa</taxon>
        <taxon>Ecdysozoa</taxon>
        <taxon>Arthropoda</taxon>
        <taxon>Hexapoda</taxon>
        <taxon>Insecta</taxon>
        <taxon>Pterygota</taxon>
        <taxon>Neoptera</taxon>
        <taxon>Endopterygota</taxon>
        <taxon>Coleoptera</taxon>
        <taxon>Polyphaga</taxon>
        <taxon>Staphyliniformia</taxon>
        <taxon>Silphidae</taxon>
        <taxon>Nicrophorinae</taxon>
        <taxon>Nicrophorus</taxon>
    </lineage>
</organism>
<keyword evidence="5" id="KW-0072">Autophagy</keyword>
<protein>
    <recommendedName>
        <fullName evidence="2">Ubiquitin-like-conjugating enzyme ATG10</fullName>
    </recommendedName>
    <alternativeName>
        <fullName evidence="6">Autophagy-related protein 10</fullName>
    </alternativeName>
</protein>
<evidence type="ECO:0000256" key="4">
    <source>
        <dbReference type="ARBA" id="ARBA00022786"/>
    </source>
</evidence>
<dbReference type="RefSeq" id="XP_017771507.1">
    <property type="nucleotide sequence ID" value="XM_017916018.1"/>
</dbReference>
<evidence type="ECO:0000313" key="7">
    <source>
        <dbReference type="Proteomes" id="UP000695000"/>
    </source>
</evidence>
<dbReference type="InterPro" id="IPR007135">
    <property type="entry name" value="Atg3/Atg10"/>
</dbReference>
<keyword evidence="4" id="KW-0833">Ubl conjugation pathway</keyword>
<comment type="similarity">
    <text evidence="1">Belongs to the ATG10 family.</text>
</comment>
<evidence type="ECO:0000256" key="5">
    <source>
        <dbReference type="ARBA" id="ARBA00023006"/>
    </source>
</evidence>
<sequence length="157" mass="17746">MLDWEEFSKHLSQMKSLSDELLDGWAILGKTGTENGAYLAKKVPRLFEEALLLFEYNVVYDLSYGVPKLCFNVFRTDGSMLQLNECIHVLGFDGEPVLVLTQMDHPVLQRPFFTLHPCKTSEFMDFCSNSKNPLVSWLSAIGPTVGLNLANEYSQCT</sequence>
<dbReference type="Gene3D" id="3.30.1460.50">
    <property type="match status" value="1"/>
</dbReference>
<evidence type="ECO:0000313" key="9">
    <source>
        <dbReference type="RefSeq" id="XP_017771508.1"/>
    </source>
</evidence>
<dbReference type="Proteomes" id="UP000695000">
    <property type="component" value="Unplaced"/>
</dbReference>
<reference evidence="8 9" key="1">
    <citation type="submission" date="2025-05" db="UniProtKB">
        <authorList>
            <consortium name="RefSeq"/>
        </authorList>
    </citation>
    <scope>IDENTIFICATION</scope>
    <source>
        <tissue evidence="8 9">Whole Larva</tissue>
    </source>
</reference>
<dbReference type="GeneID" id="108558932"/>
<proteinExistence type="inferred from homology"/>
<evidence type="ECO:0000256" key="1">
    <source>
        <dbReference type="ARBA" id="ARBA00005696"/>
    </source>
</evidence>
<name>A0ABM1MAA7_NICVS</name>
<evidence type="ECO:0000256" key="2">
    <source>
        <dbReference type="ARBA" id="ARBA00021099"/>
    </source>
</evidence>